<dbReference type="GO" id="GO:0016604">
    <property type="term" value="C:nuclear body"/>
    <property type="evidence" value="ECO:0007669"/>
    <property type="project" value="TreeGrafter"/>
</dbReference>
<dbReference type="InterPro" id="IPR042470">
    <property type="entry name" value="RMI1_N_C_sf"/>
</dbReference>
<feature type="compositionally biased region" description="Polar residues" evidence="7">
    <location>
        <begin position="478"/>
        <end position="493"/>
    </location>
</feature>
<evidence type="ECO:0000256" key="1">
    <source>
        <dbReference type="ARBA" id="ARBA00004123"/>
    </source>
</evidence>
<evidence type="ECO:0000256" key="7">
    <source>
        <dbReference type="SAM" id="MobiDB-lite"/>
    </source>
</evidence>
<protein>
    <recommendedName>
        <fullName evidence="3">RecQ-mediated genome instability protein 1</fullName>
    </recommendedName>
</protein>
<keyword evidence="4" id="KW-0235">DNA replication</keyword>
<keyword evidence="12" id="KW-1185">Reference proteome</keyword>
<dbReference type="InterPro" id="IPR044881">
    <property type="entry name" value="RMI1_N_N_sf"/>
</dbReference>
<dbReference type="STRING" id="147828.A0A4S2L8X8"/>
<feature type="region of interest" description="Disordered" evidence="7">
    <location>
        <begin position="525"/>
        <end position="569"/>
    </location>
</feature>
<feature type="compositionally biased region" description="Polar residues" evidence="7">
    <location>
        <begin position="549"/>
        <end position="569"/>
    </location>
</feature>
<dbReference type="Pfam" id="PF08585">
    <property type="entry name" value="RMI1_N_C"/>
    <property type="match status" value="1"/>
</dbReference>
<feature type="region of interest" description="Disordered" evidence="7">
    <location>
        <begin position="457"/>
        <end position="493"/>
    </location>
</feature>
<name>A0A4S2L8X8_OPIFE</name>
<accession>A0A4S2L8X8</accession>
<dbReference type="Proteomes" id="UP000308267">
    <property type="component" value="Unassembled WGS sequence"/>
</dbReference>
<proteinExistence type="inferred from homology"/>
<dbReference type="InterPro" id="IPR032199">
    <property type="entry name" value="RMI1_C"/>
</dbReference>
<dbReference type="GO" id="GO:0000166">
    <property type="term" value="F:nucleotide binding"/>
    <property type="evidence" value="ECO:0007669"/>
    <property type="project" value="InterPro"/>
</dbReference>
<dbReference type="GO" id="GO:0031422">
    <property type="term" value="C:RecQ family helicase-topoisomerase III complex"/>
    <property type="evidence" value="ECO:0007669"/>
    <property type="project" value="TreeGrafter"/>
</dbReference>
<dbReference type="SMART" id="SM01161">
    <property type="entry name" value="DUF1767"/>
    <property type="match status" value="1"/>
</dbReference>
<dbReference type="InterPro" id="IPR013894">
    <property type="entry name" value="RMI1_OB"/>
</dbReference>
<organism evidence="11 12">
    <name type="scientific">Opisthorchis felineus</name>
    <dbReference type="NCBI Taxonomy" id="147828"/>
    <lineage>
        <taxon>Eukaryota</taxon>
        <taxon>Metazoa</taxon>
        <taxon>Spiralia</taxon>
        <taxon>Lophotrochozoa</taxon>
        <taxon>Platyhelminthes</taxon>
        <taxon>Trematoda</taxon>
        <taxon>Digenea</taxon>
        <taxon>Opisthorchiida</taxon>
        <taxon>Opisthorchiata</taxon>
        <taxon>Opisthorchiidae</taxon>
        <taxon>Opisthorchis</taxon>
    </lineage>
</organism>
<comment type="function">
    <text evidence="6">Essential component of the RMI complex, a complex that plays an important role in the processing of homologous recombination intermediates to limit DNA crossover formation in cells. Promotes TOP3A binding to double Holliday junctions (DHJ) and hence stimulates TOP3A-mediated dissolution. Required for BLM phosphorylation during mitosis. Within the BLM complex, required for BLM and TOP3A stability.</text>
</comment>
<dbReference type="Gene3D" id="1.10.8.1020">
    <property type="entry name" value="RecQ-mediated genome instability protein 1, N-terminal domain"/>
    <property type="match status" value="1"/>
</dbReference>
<dbReference type="PANTHER" id="PTHR14790">
    <property type="entry name" value="RECQ-MEDIATED GENOME INSTABILITY PROTEIN 1 RMI1"/>
    <property type="match status" value="1"/>
</dbReference>
<dbReference type="EMBL" id="SJOL01009574">
    <property type="protein sequence ID" value="TGZ56827.1"/>
    <property type="molecule type" value="Genomic_DNA"/>
</dbReference>
<dbReference type="PANTHER" id="PTHR14790:SF15">
    <property type="entry name" value="RECQ-MEDIATED GENOME INSTABILITY PROTEIN 1"/>
    <property type="match status" value="1"/>
</dbReference>
<comment type="caution">
    <text evidence="11">The sequence shown here is derived from an EMBL/GenBank/DDBJ whole genome shotgun (WGS) entry which is preliminary data.</text>
</comment>
<dbReference type="Pfam" id="PF16099">
    <property type="entry name" value="RMI1_C"/>
    <property type="match status" value="1"/>
</dbReference>
<dbReference type="AlphaFoldDB" id="A0A4S2L8X8"/>
<evidence type="ECO:0000313" key="11">
    <source>
        <dbReference type="EMBL" id="TGZ56827.1"/>
    </source>
</evidence>
<dbReference type="GO" id="GO:0000712">
    <property type="term" value="P:resolution of meiotic recombination intermediates"/>
    <property type="evidence" value="ECO:0007669"/>
    <property type="project" value="TreeGrafter"/>
</dbReference>
<feature type="domain" description="RecQ-mediated genome instability protein 1 C-terminal OB-fold" evidence="9">
    <location>
        <begin position="577"/>
        <end position="711"/>
    </location>
</feature>
<feature type="domain" description="RecQ mediated genome instability protein 1 OB-fold" evidence="8">
    <location>
        <begin position="106"/>
        <end position="268"/>
    </location>
</feature>
<evidence type="ECO:0000256" key="3">
    <source>
        <dbReference type="ARBA" id="ARBA00018987"/>
    </source>
</evidence>
<feature type="compositionally biased region" description="Low complexity" evidence="7">
    <location>
        <begin position="384"/>
        <end position="395"/>
    </location>
</feature>
<feature type="compositionally biased region" description="Polar residues" evidence="7">
    <location>
        <begin position="401"/>
        <end position="411"/>
    </location>
</feature>
<evidence type="ECO:0000259" key="9">
    <source>
        <dbReference type="Pfam" id="PF16099"/>
    </source>
</evidence>
<evidence type="ECO:0000256" key="5">
    <source>
        <dbReference type="ARBA" id="ARBA00023242"/>
    </source>
</evidence>
<dbReference type="Pfam" id="PF21000">
    <property type="entry name" value="RMI1_N_N"/>
    <property type="match status" value="1"/>
</dbReference>
<sequence>MGALYEPVMVAIVPFIRSLSNMDDSVAELNRWLVDQAIHVPDGWVEACVQWLVEEHGGLQACNQLTMSDWCQLIYEQWLHTDLHQLACAVLPESAEHTVTTSDYRSRTSSLAMKLEGELCLQVVGLFNVGDSYYGQLRHNEGNLSANIPPLDNLDADLGADPDLTQMTQAVSQYNTLGWNSQHNYGQHAANSSCKSYALFLTDGLTQIKAVEFGSLVRTGRFAGQRVLSVDELNRRLRPGVKVRLRGPLTLRNNVLLLPAGAIDTLGHPQLQVLGGEVDEVLNGQTGNLMYQLAVFLARKLNISLPEDGTLPVGFPRVTQLGGTATADPAHADTTTEREMTIHDDHPPVVPMVHLVASSSGGQAHEPWDNDDDALLTEAAQSFEQLMSSSSSQVSKGDFNQPETKPCSQLHSAVMDGSSAPNADDSWEQTDISLEVDPDVLASAFDELESANLVNKPSEFASPDRPNPAASPTPAAKQGTSTLKNSGTKSSLRQTVLNVTTEKPSLPAVSNTGITTTVLPTVVNASESDDLLPPAPKRKPWERKKPLPSVNQPTAGGPSTSATSQLTSVPQGDFSFRPFCYIEDMYNELVRTTSSGSVPRRRIYTIRGLLISLLSSLEHHQGTRWTLAARLADGSATVDLDISSELLTSWIGLTAAESESLRQMSRVAATGSEANVVALQEAQKHRHRLRTALSNFQARLANLAGLFDISPPTPTSLGAGDSSEEKPIRPILVGYRPLDGDWLTQLHNRVLARWGTRVLD</sequence>
<dbReference type="Gene3D" id="2.40.50.770">
    <property type="entry name" value="RecQ-mediated genome instability protein Rmi1, C-terminal domain"/>
    <property type="match status" value="1"/>
</dbReference>
<comment type="similarity">
    <text evidence="2">Belongs to the RMI1 family.</text>
</comment>
<evidence type="ECO:0000256" key="6">
    <source>
        <dbReference type="ARBA" id="ARBA00024977"/>
    </source>
</evidence>
<evidence type="ECO:0000313" key="12">
    <source>
        <dbReference type="Proteomes" id="UP000308267"/>
    </source>
</evidence>
<evidence type="ECO:0000256" key="4">
    <source>
        <dbReference type="ARBA" id="ARBA00022705"/>
    </source>
</evidence>
<dbReference type="GO" id="GO:0006260">
    <property type="term" value="P:DNA replication"/>
    <property type="evidence" value="ECO:0007669"/>
    <property type="project" value="UniProtKB-KW"/>
</dbReference>
<gene>
    <name evidence="11" type="ORF">CRM22_010077</name>
</gene>
<comment type="subcellular location">
    <subcellularLocation>
        <location evidence="1">Nucleus</location>
    </subcellularLocation>
</comment>
<feature type="region of interest" description="Disordered" evidence="7">
    <location>
        <begin position="384"/>
        <end position="426"/>
    </location>
</feature>
<reference evidence="11 12" key="1">
    <citation type="journal article" date="2019" name="BMC Genomics">
        <title>New insights from Opisthorchis felineus genome: update on genomics of the epidemiologically important liver flukes.</title>
        <authorList>
            <person name="Ershov N.I."/>
            <person name="Mordvinov V.A."/>
            <person name="Prokhortchouk E.B."/>
            <person name="Pakharukova M.Y."/>
            <person name="Gunbin K.V."/>
            <person name="Ustyantsev K."/>
            <person name="Genaev M.A."/>
            <person name="Blinov A.G."/>
            <person name="Mazur A."/>
            <person name="Boulygina E."/>
            <person name="Tsygankova S."/>
            <person name="Khrameeva E."/>
            <person name="Chekanov N."/>
            <person name="Fan G."/>
            <person name="Xiao A."/>
            <person name="Zhang H."/>
            <person name="Xu X."/>
            <person name="Yang H."/>
            <person name="Solovyev V."/>
            <person name="Lee S.M."/>
            <person name="Liu X."/>
            <person name="Afonnikov D.A."/>
            <person name="Skryabin K.G."/>
        </authorList>
    </citation>
    <scope>NUCLEOTIDE SEQUENCE [LARGE SCALE GENOMIC DNA]</scope>
    <source>
        <strain evidence="11">AK-0245</strain>
        <tissue evidence="11">Whole organism</tissue>
    </source>
</reference>
<evidence type="ECO:0000259" key="10">
    <source>
        <dbReference type="Pfam" id="PF21000"/>
    </source>
</evidence>
<feature type="domain" description="RMI1 N-terminal" evidence="10">
    <location>
        <begin position="38"/>
        <end position="83"/>
    </location>
</feature>
<evidence type="ECO:0000256" key="2">
    <source>
        <dbReference type="ARBA" id="ARBA00006395"/>
    </source>
</evidence>
<keyword evidence="5" id="KW-0539">Nucleus</keyword>
<dbReference type="OrthoDB" id="341511at2759"/>
<evidence type="ECO:0000259" key="8">
    <source>
        <dbReference type="Pfam" id="PF08585"/>
    </source>
</evidence>
<dbReference type="GO" id="GO:0000724">
    <property type="term" value="P:double-strand break repair via homologous recombination"/>
    <property type="evidence" value="ECO:0007669"/>
    <property type="project" value="TreeGrafter"/>
</dbReference>
<dbReference type="InterPro" id="IPR049363">
    <property type="entry name" value="RMI1_N"/>
</dbReference>